<evidence type="ECO:0000259" key="1">
    <source>
        <dbReference type="Pfam" id="PF09361"/>
    </source>
</evidence>
<proteinExistence type="predicted"/>
<reference evidence="2" key="1">
    <citation type="submission" date="2015-10" db="EMBL/GenBank/DDBJ databases">
        <authorList>
            <person name="Gilbert D.G."/>
        </authorList>
    </citation>
    <scope>NUCLEOTIDE SEQUENCE</scope>
</reference>
<gene>
    <name evidence="2" type="ORF">MGWOODY_Smn1577</name>
</gene>
<dbReference type="AlphaFoldDB" id="A0A160TMW5"/>
<feature type="domain" description="Phasin" evidence="1">
    <location>
        <begin position="18"/>
        <end position="114"/>
    </location>
</feature>
<protein>
    <recommendedName>
        <fullName evidence="1">Phasin domain-containing protein</fullName>
    </recommendedName>
</protein>
<dbReference type="EMBL" id="CZQE01000220">
    <property type="protein sequence ID" value="CUS45194.1"/>
    <property type="molecule type" value="Genomic_DNA"/>
</dbReference>
<dbReference type="InterPro" id="IPR018968">
    <property type="entry name" value="Phasin"/>
</dbReference>
<evidence type="ECO:0000313" key="2">
    <source>
        <dbReference type="EMBL" id="CUS45194.1"/>
    </source>
</evidence>
<dbReference type="Pfam" id="PF09361">
    <property type="entry name" value="Phasin_2"/>
    <property type="match status" value="1"/>
</dbReference>
<organism evidence="2">
    <name type="scientific">hydrothermal vent metagenome</name>
    <dbReference type="NCBI Taxonomy" id="652676"/>
    <lineage>
        <taxon>unclassified sequences</taxon>
        <taxon>metagenomes</taxon>
        <taxon>ecological metagenomes</taxon>
    </lineage>
</organism>
<name>A0A160TMW5_9ZZZZ</name>
<sequence>MMAEKKSTTEKVKDTINEKIVDPAKKAGEAMRASGAKVAEGGSTVSMKLIDQAENNARQAFAAMRAAAAAKDLSEVMKVQGDYLRDQGSRSMSQAREIGELIMQIGRDAVAPLKGDK</sequence>
<accession>A0A160TMW5</accession>